<keyword evidence="7" id="KW-1185">Reference proteome</keyword>
<feature type="transmembrane region" description="Helical" evidence="5">
    <location>
        <begin position="171"/>
        <end position="191"/>
    </location>
</feature>
<dbReference type="Pfam" id="PF01040">
    <property type="entry name" value="UbiA"/>
    <property type="match status" value="1"/>
</dbReference>
<proteinExistence type="predicted"/>
<feature type="transmembrane region" description="Helical" evidence="5">
    <location>
        <begin position="84"/>
        <end position="103"/>
    </location>
</feature>
<feature type="transmembrane region" description="Helical" evidence="5">
    <location>
        <begin position="299"/>
        <end position="323"/>
    </location>
</feature>
<feature type="transmembrane region" description="Helical" evidence="5">
    <location>
        <begin position="212"/>
        <end position="231"/>
    </location>
</feature>
<accession>A0ABU3CVX5</accession>
<comment type="caution">
    <text evidence="6">The sequence shown here is derived from an EMBL/GenBank/DDBJ whole genome shotgun (WGS) entry which is preliminary data.</text>
</comment>
<evidence type="ECO:0000313" key="7">
    <source>
        <dbReference type="Proteomes" id="UP001248819"/>
    </source>
</evidence>
<feature type="transmembrane region" description="Helical" evidence="5">
    <location>
        <begin position="273"/>
        <end position="293"/>
    </location>
</feature>
<name>A0ABU3CVX5_9FLAO</name>
<evidence type="ECO:0000256" key="1">
    <source>
        <dbReference type="ARBA" id="ARBA00004141"/>
    </source>
</evidence>
<feature type="transmembrane region" description="Helical" evidence="5">
    <location>
        <begin position="12"/>
        <end position="30"/>
    </location>
</feature>
<dbReference type="Proteomes" id="UP001248819">
    <property type="component" value="Unassembled WGS sequence"/>
</dbReference>
<keyword evidence="2 5" id="KW-0812">Transmembrane</keyword>
<organism evidence="6 7">
    <name type="scientific">Autumnicola edwardsiae</name>
    <dbReference type="NCBI Taxonomy" id="3075594"/>
    <lineage>
        <taxon>Bacteria</taxon>
        <taxon>Pseudomonadati</taxon>
        <taxon>Bacteroidota</taxon>
        <taxon>Flavobacteriia</taxon>
        <taxon>Flavobacteriales</taxon>
        <taxon>Flavobacteriaceae</taxon>
        <taxon>Autumnicola</taxon>
    </lineage>
</organism>
<feature type="transmembrane region" description="Helical" evidence="5">
    <location>
        <begin position="237"/>
        <end position="253"/>
    </location>
</feature>
<keyword evidence="4 5" id="KW-0472">Membrane</keyword>
<reference evidence="6 7" key="1">
    <citation type="submission" date="2023-09" db="EMBL/GenBank/DDBJ databases">
        <authorList>
            <person name="Rey-Velasco X."/>
        </authorList>
    </citation>
    <scope>NUCLEOTIDE SEQUENCE [LARGE SCALE GENOMIC DNA]</scope>
    <source>
        <strain evidence="6 7">F297</strain>
    </source>
</reference>
<comment type="subcellular location">
    <subcellularLocation>
        <location evidence="1">Membrane</location>
        <topology evidence="1">Multi-pass membrane protein</topology>
    </subcellularLocation>
</comment>
<dbReference type="RefSeq" id="WP_311484679.1">
    <property type="nucleotide sequence ID" value="NZ_JAVRHP010000046.1"/>
</dbReference>
<protein>
    <submittedName>
        <fullName evidence="6">UbiA family prenyltransferase</fullName>
    </submittedName>
</protein>
<sequence length="325" mass="37556">MRRIIQYIRASEWWEYKFTPVLMISYLLVLQLQMDFATASSLLFFILLSLIPGGIFVSILNDITDIKLDALAGKKNRMKNFSKFQRGVFLTLSILLGLLSVWILRTVPMAMTFYLLCGFSYIFYSVKPFRLKEKGVWGILADAFGSQVFSTLYATFLVLANTKIEIPTLQILLIAVWSACFGIRGILWHQFHDLENDRKSGIYTVVQSFSNRKIMITGSLLMSIEVIALFGIILLSQQYWCFAALLLYLGYIVDRRLRFYTEITPFKYTRQDYCILMNECYQIFLPVTLLVLLSLSDPYFITLLVAHLCLFPIGIMQVGKIVFLR</sequence>
<evidence type="ECO:0000313" key="6">
    <source>
        <dbReference type="EMBL" id="MDT0650499.1"/>
    </source>
</evidence>
<evidence type="ECO:0000256" key="5">
    <source>
        <dbReference type="SAM" id="Phobius"/>
    </source>
</evidence>
<gene>
    <name evidence="6" type="ORF">RM529_10095</name>
</gene>
<evidence type="ECO:0000256" key="4">
    <source>
        <dbReference type="ARBA" id="ARBA00023136"/>
    </source>
</evidence>
<feature type="transmembrane region" description="Helical" evidence="5">
    <location>
        <begin position="42"/>
        <end position="63"/>
    </location>
</feature>
<evidence type="ECO:0000256" key="3">
    <source>
        <dbReference type="ARBA" id="ARBA00022989"/>
    </source>
</evidence>
<dbReference type="EMBL" id="JAVRHP010000046">
    <property type="protein sequence ID" value="MDT0650499.1"/>
    <property type="molecule type" value="Genomic_DNA"/>
</dbReference>
<evidence type="ECO:0000256" key="2">
    <source>
        <dbReference type="ARBA" id="ARBA00022692"/>
    </source>
</evidence>
<keyword evidence="3 5" id="KW-1133">Transmembrane helix</keyword>
<feature type="transmembrane region" description="Helical" evidence="5">
    <location>
        <begin position="109"/>
        <end position="126"/>
    </location>
</feature>
<dbReference type="InterPro" id="IPR000537">
    <property type="entry name" value="UbiA_prenyltransferase"/>
</dbReference>
<feature type="transmembrane region" description="Helical" evidence="5">
    <location>
        <begin position="138"/>
        <end position="159"/>
    </location>
</feature>